<dbReference type="GO" id="GO:0004534">
    <property type="term" value="F:5'-3' RNA exonuclease activity"/>
    <property type="evidence" value="ECO:0007669"/>
    <property type="project" value="TreeGrafter"/>
</dbReference>
<dbReference type="InterPro" id="IPR003141">
    <property type="entry name" value="Pol/His_phosphatase_N"/>
</dbReference>
<dbReference type="PANTHER" id="PTHR42924:SF3">
    <property type="entry name" value="POLYMERASE_HISTIDINOL PHOSPHATASE N-TERMINAL DOMAIN-CONTAINING PROTEIN"/>
    <property type="match status" value="1"/>
</dbReference>
<organism evidence="2 3">
    <name type="scientific">Candidatus Saganbacteria bacterium</name>
    <dbReference type="NCBI Taxonomy" id="2575572"/>
    <lineage>
        <taxon>Bacteria</taxon>
        <taxon>Bacillati</taxon>
        <taxon>Saganbacteria</taxon>
    </lineage>
</organism>
<dbReference type="Gene3D" id="3.20.20.140">
    <property type="entry name" value="Metal-dependent hydrolases"/>
    <property type="match status" value="1"/>
</dbReference>
<dbReference type="EMBL" id="WPAF01000006">
    <property type="protein sequence ID" value="KAF0134669.1"/>
    <property type="molecule type" value="Genomic_DNA"/>
</dbReference>
<dbReference type="Proteomes" id="UP000488506">
    <property type="component" value="Unassembled WGS sequence"/>
</dbReference>
<dbReference type="GO" id="GO:0035312">
    <property type="term" value="F:5'-3' DNA exonuclease activity"/>
    <property type="evidence" value="ECO:0007669"/>
    <property type="project" value="TreeGrafter"/>
</dbReference>
<dbReference type="Gene3D" id="1.10.150.650">
    <property type="match status" value="1"/>
</dbReference>
<evidence type="ECO:0000313" key="2">
    <source>
        <dbReference type="EMBL" id="KAF0134669.1"/>
    </source>
</evidence>
<dbReference type="SUPFAM" id="SSF89550">
    <property type="entry name" value="PHP domain-like"/>
    <property type="match status" value="1"/>
</dbReference>
<dbReference type="AlphaFoldDB" id="A0A833NXC4"/>
<gene>
    <name evidence="2" type="ORF">FD145_500</name>
</gene>
<dbReference type="InterPro" id="IPR004013">
    <property type="entry name" value="PHP_dom"/>
</dbReference>
<evidence type="ECO:0000259" key="1">
    <source>
        <dbReference type="SMART" id="SM00481"/>
    </source>
</evidence>
<comment type="caution">
    <text evidence="2">The sequence shown here is derived from an EMBL/GenBank/DDBJ whole genome shotgun (WGS) entry which is preliminary data.</text>
</comment>
<dbReference type="CDD" id="cd07438">
    <property type="entry name" value="PHP_HisPPase_AMP"/>
    <property type="match status" value="1"/>
</dbReference>
<name>A0A833NXC4_UNCSA</name>
<dbReference type="Pfam" id="PF02811">
    <property type="entry name" value="PHP"/>
    <property type="match status" value="1"/>
</dbReference>
<dbReference type="PANTHER" id="PTHR42924">
    <property type="entry name" value="EXONUCLEASE"/>
    <property type="match status" value="1"/>
</dbReference>
<accession>A0A833NXC4</accession>
<sequence length="277" mass="30500">MPADLHIHSNFSDGIDTPEEIVGLAKKAGLNTIALTDHDVVDGIERAQKAGEIAGIIEVIPGIEFTCEMPNAEVHILGYFIDYKNSKLKTVLKTIQDDRVKRIGRICEKLNGLGINLKPEEVLAISGSGVPGRPHVARALIKKGIVSNFKEAFIRFLDNKAPAFVGHYRLTPVEAIKLIIEIGGIAVFAHPAVSNCDDLIPDFIKDGLRGIEVYYGGHNYLQTKKYLALAKKYGLLVTGGSDFHGTNSGREVKLGDTYLKDEYLKELKDEHLRRNKS</sequence>
<dbReference type="InterPro" id="IPR016195">
    <property type="entry name" value="Pol/histidinol_Pase-like"/>
</dbReference>
<proteinExistence type="predicted"/>
<protein>
    <submittedName>
        <fullName evidence="2">PHP domain-containing protein</fullName>
    </submittedName>
</protein>
<dbReference type="InterPro" id="IPR052018">
    <property type="entry name" value="PHP_domain"/>
</dbReference>
<dbReference type="SMART" id="SM00481">
    <property type="entry name" value="POLIIIAc"/>
    <property type="match status" value="1"/>
</dbReference>
<feature type="domain" description="Polymerase/histidinol phosphatase N-terminal" evidence="1">
    <location>
        <begin position="3"/>
        <end position="69"/>
    </location>
</feature>
<reference evidence="2 3" key="1">
    <citation type="submission" date="2019-12" db="EMBL/GenBank/DDBJ databases">
        <authorList>
            <person name="Wolfe R."/>
            <person name="Danczak R."/>
            <person name="Wilkins M."/>
        </authorList>
    </citation>
    <scope>NUCLEOTIDE SEQUENCE [LARGE SCALE GENOMIC DNA]</scope>
    <source>
        <strain evidence="2">X2_MaxBin.013</strain>
    </source>
</reference>
<evidence type="ECO:0000313" key="3">
    <source>
        <dbReference type="Proteomes" id="UP000488506"/>
    </source>
</evidence>